<keyword evidence="2" id="KW-0238">DNA-binding</keyword>
<dbReference type="SMART" id="SM00895">
    <property type="entry name" value="FCD"/>
    <property type="match status" value="1"/>
</dbReference>
<dbReference type="SMART" id="SM00345">
    <property type="entry name" value="HTH_GNTR"/>
    <property type="match status" value="1"/>
</dbReference>
<evidence type="ECO:0000256" key="1">
    <source>
        <dbReference type="ARBA" id="ARBA00023015"/>
    </source>
</evidence>
<dbReference type="PANTHER" id="PTHR43537:SF5">
    <property type="entry name" value="UXU OPERON TRANSCRIPTIONAL REGULATOR"/>
    <property type="match status" value="1"/>
</dbReference>
<dbReference type="EMBL" id="JHAC01000045">
    <property type="protein sequence ID" value="EYB67201.1"/>
    <property type="molecule type" value="Genomic_DNA"/>
</dbReference>
<dbReference type="Proteomes" id="UP000020492">
    <property type="component" value="Unassembled WGS sequence"/>
</dbReference>
<keyword evidence="6" id="KW-1185">Reference proteome</keyword>
<feature type="domain" description="HTH gntR-type" evidence="4">
    <location>
        <begin position="1"/>
        <end position="66"/>
    </location>
</feature>
<dbReference type="eggNOG" id="COG2186">
    <property type="taxonomic scope" value="Bacteria"/>
</dbReference>
<reference evidence="5 6" key="1">
    <citation type="submission" date="2014-03" db="EMBL/GenBank/DDBJ databases">
        <title>Draft genome sequence of Deinococcus phoenicis 1P10ME.</title>
        <authorList>
            <person name="Stepanov V.G."/>
            <person name="Vaishampayan P."/>
            <person name="Venkateswaran K."/>
            <person name="Fox G.E."/>
        </authorList>
    </citation>
    <scope>NUCLEOTIDE SEQUENCE [LARGE SCALE GENOMIC DNA]</scope>
    <source>
        <strain evidence="5 6">1P10ME</strain>
    </source>
</reference>
<dbReference type="Gene3D" id="1.10.10.10">
    <property type="entry name" value="Winged helix-like DNA-binding domain superfamily/Winged helix DNA-binding domain"/>
    <property type="match status" value="1"/>
</dbReference>
<dbReference type="SUPFAM" id="SSF46785">
    <property type="entry name" value="Winged helix' DNA-binding domain"/>
    <property type="match status" value="1"/>
</dbReference>
<dbReference type="SUPFAM" id="SSF48008">
    <property type="entry name" value="GntR ligand-binding domain-like"/>
    <property type="match status" value="1"/>
</dbReference>
<evidence type="ECO:0000256" key="3">
    <source>
        <dbReference type="ARBA" id="ARBA00023163"/>
    </source>
</evidence>
<protein>
    <recommendedName>
        <fullName evidence="4">HTH gntR-type domain-containing protein</fullName>
    </recommendedName>
</protein>
<dbReference type="GO" id="GO:0003700">
    <property type="term" value="F:DNA-binding transcription factor activity"/>
    <property type="evidence" value="ECO:0007669"/>
    <property type="project" value="InterPro"/>
</dbReference>
<dbReference type="Pfam" id="PF07729">
    <property type="entry name" value="FCD"/>
    <property type="match status" value="1"/>
</dbReference>
<dbReference type="GO" id="GO:0003677">
    <property type="term" value="F:DNA binding"/>
    <property type="evidence" value="ECO:0007669"/>
    <property type="project" value="UniProtKB-KW"/>
</dbReference>
<dbReference type="Pfam" id="PF00392">
    <property type="entry name" value="GntR"/>
    <property type="match status" value="1"/>
</dbReference>
<accession>A0A016QMI2</accession>
<evidence type="ECO:0000313" key="5">
    <source>
        <dbReference type="EMBL" id="EYB67201.1"/>
    </source>
</evidence>
<sequence>MSTALRHLQTLIRDQALPAGAPLPSEVQLSRELGISRGSVREAYRALAATGAVEVGNGRVPRVGGLNAAPVTSMLEHVLDTRQVTPQHVLQLRRAIEIQAASLAAMHRSAAQAAALEGTVTGMERSGPGGDAFVTHDLAFHETLAQASGNPLFAVLNRALHRVFESSIRRGQHHYADPYHFGALVEAHRKVAAAVRNQDAPGAAAAMREHFAQAELVAMLLELDSGETGEEGGAGPR</sequence>
<dbReference type="InterPro" id="IPR008920">
    <property type="entry name" value="TF_FadR/GntR_C"/>
</dbReference>
<dbReference type="STRING" id="1476583.DEIPH_ctg047orf0002"/>
<evidence type="ECO:0000256" key="2">
    <source>
        <dbReference type="ARBA" id="ARBA00023125"/>
    </source>
</evidence>
<evidence type="ECO:0000259" key="4">
    <source>
        <dbReference type="PROSITE" id="PS50949"/>
    </source>
</evidence>
<gene>
    <name evidence="5" type="ORF">DEIPH_ctg047orf0002</name>
</gene>
<dbReference type="InterPro" id="IPR000524">
    <property type="entry name" value="Tscrpt_reg_HTH_GntR"/>
</dbReference>
<dbReference type="PATRIC" id="fig|1476583.3.peg.2750"/>
<keyword evidence="1" id="KW-0805">Transcription regulation</keyword>
<dbReference type="InterPro" id="IPR036388">
    <property type="entry name" value="WH-like_DNA-bd_sf"/>
</dbReference>
<dbReference type="CDD" id="cd07377">
    <property type="entry name" value="WHTH_GntR"/>
    <property type="match status" value="1"/>
</dbReference>
<dbReference type="InterPro" id="IPR011711">
    <property type="entry name" value="GntR_C"/>
</dbReference>
<name>A0A016QMI2_9DEIO</name>
<dbReference type="AlphaFoldDB" id="A0A016QMI2"/>
<evidence type="ECO:0000313" key="6">
    <source>
        <dbReference type="Proteomes" id="UP000020492"/>
    </source>
</evidence>
<dbReference type="PANTHER" id="PTHR43537">
    <property type="entry name" value="TRANSCRIPTIONAL REGULATOR, GNTR FAMILY"/>
    <property type="match status" value="1"/>
</dbReference>
<dbReference type="InterPro" id="IPR036390">
    <property type="entry name" value="WH_DNA-bd_sf"/>
</dbReference>
<dbReference type="PROSITE" id="PS50949">
    <property type="entry name" value="HTH_GNTR"/>
    <property type="match status" value="1"/>
</dbReference>
<organism evidence="5 6">
    <name type="scientific">Deinococcus phoenicis</name>
    <dbReference type="NCBI Taxonomy" id="1476583"/>
    <lineage>
        <taxon>Bacteria</taxon>
        <taxon>Thermotogati</taxon>
        <taxon>Deinococcota</taxon>
        <taxon>Deinococci</taxon>
        <taxon>Deinococcales</taxon>
        <taxon>Deinococcaceae</taxon>
        <taxon>Deinococcus</taxon>
    </lineage>
</organism>
<proteinExistence type="predicted"/>
<dbReference type="PRINTS" id="PR00035">
    <property type="entry name" value="HTHGNTR"/>
</dbReference>
<dbReference type="Gene3D" id="1.20.120.530">
    <property type="entry name" value="GntR ligand-binding domain-like"/>
    <property type="match status" value="1"/>
</dbReference>
<keyword evidence="3" id="KW-0804">Transcription</keyword>
<comment type="caution">
    <text evidence="5">The sequence shown here is derived from an EMBL/GenBank/DDBJ whole genome shotgun (WGS) entry which is preliminary data.</text>
</comment>